<evidence type="ECO:0000256" key="1">
    <source>
        <dbReference type="SAM" id="MobiDB-lite"/>
    </source>
</evidence>
<accession>A0A2K1L4F0</accession>
<evidence type="ECO:0008006" key="6">
    <source>
        <dbReference type="Google" id="ProtNLM"/>
    </source>
</evidence>
<evidence type="ECO:0000313" key="5">
    <source>
        <dbReference type="Proteomes" id="UP000006727"/>
    </source>
</evidence>
<evidence type="ECO:0000256" key="2">
    <source>
        <dbReference type="SAM" id="Phobius"/>
    </source>
</evidence>
<dbReference type="AlphaFoldDB" id="A0A2K1L4F0"/>
<protein>
    <recommendedName>
        <fullName evidence="6">Transmembrane protein</fullName>
    </recommendedName>
</protein>
<dbReference type="RefSeq" id="XP_024369067.1">
    <property type="nucleotide sequence ID" value="XM_024513299.2"/>
</dbReference>
<feature type="region of interest" description="Disordered" evidence="1">
    <location>
        <begin position="240"/>
        <end position="262"/>
    </location>
</feature>
<proteinExistence type="predicted"/>
<keyword evidence="2" id="KW-0812">Transmembrane</keyword>
<dbReference type="EnsemblPlants" id="Pp3c2_35910V3.1">
    <property type="protein sequence ID" value="Pp3c2_35910V3.1"/>
    <property type="gene ID" value="Pp3c2_35910"/>
</dbReference>
<dbReference type="PaxDb" id="3218-PP1S76_190V6.1"/>
<gene>
    <name evidence="4" type="primary">LOC112279145</name>
    <name evidence="3" type="ORF">PHYPA_003690</name>
</gene>
<dbReference type="Gramene" id="Pp3c2_35910V3.2">
    <property type="protein sequence ID" value="Pp3c2_35910V3.2"/>
    <property type="gene ID" value="Pp3c2_35910"/>
</dbReference>
<evidence type="ECO:0000313" key="3">
    <source>
        <dbReference type="EMBL" id="PNR60897.1"/>
    </source>
</evidence>
<dbReference type="EnsemblPlants" id="Pp3c2_35910V3.2">
    <property type="protein sequence ID" value="Pp3c2_35910V3.2"/>
    <property type="gene ID" value="Pp3c2_35910"/>
</dbReference>
<dbReference type="EMBL" id="ABEU02000002">
    <property type="protein sequence ID" value="PNR60897.1"/>
    <property type="molecule type" value="Genomic_DNA"/>
</dbReference>
<dbReference type="GeneID" id="112279145"/>
<organism evidence="3">
    <name type="scientific">Physcomitrium patens</name>
    <name type="common">Spreading-leaved earth moss</name>
    <name type="synonym">Physcomitrella patens</name>
    <dbReference type="NCBI Taxonomy" id="3218"/>
    <lineage>
        <taxon>Eukaryota</taxon>
        <taxon>Viridiplantae</taxon>
        <taxon>Streptophyta</taxon>
        <taxon>Embryophyta</taxon>
        <taxon>Bryophyta</taxon>
        <taxon>Bryophytina</taxon>
        <taxon>Bryopsida</taxon>
        <taxon>Funariidae</taxon>
        <taxon>Funariales</taxon>
        <taxon>Funariaceae</taxon>
        <taxon>Physcomitrium</taxon>
    </lineage>
</organism>
<keyword evidence="2" id="KW-0472">Membrane</keyword>
<evidence type="ECO:0000313" key="4">
    <source>
        <dbReference type="EnsemblPlants" id="Pp3c2_35910V3.1"/>
    </source>
</evidence>
<keyword evidence="2" id="KW-1133">Transmembrane helix</keyword>
<dbReference type="Gramene" id="Pp3c2_35910V3.1">
    <property type="protein sequence ID" value="Pp3c2_35910V3.1"/>
    <property type="gene ID" value="Pp3c2_35910"/>
</dbReference>
<feature type="transmembrane region" description="Helical" evidence="2">
    <location>
        <begin position="157"/>
        <end position="178"/>
    </location>
</feature>
<reference evidence="3 5" key="1">
    <citation type="journal article" date="2008" name="Science">
        <title>The Physcomitrella genome reveals evolutionary insights into the conquest of land by plants.</title>
        <authorList>
            <person name="Rensing S."/>
            <person name="Lang D."/>
            <person name="Zimmer A."/>
            <person name="Terry A."/>
            <person name="Salamov A."/>
            <person name="Shapiro H."/>
            <person name="Nishiyama T."/>
            <person name="Perroud P.-F."/>
            <person name="Lindquist E."/>
            <person name="Kamisugi Y."/>
            <person name="Tanahashi T."/>
            <person name="Sakakibara K."/>
            <person name="Fujita T."/>
            <person name="Oishi K."/>
            <person name="Shin-I T."/>
            <person name="Kuroki Y."/>
            <person name="Toyoda A."/>
            <person name="Suzuki Y."/>
            <person name="Hashimoto A."/>
            <person name="Yamaguchi K."/>
            <person name="Sugano A."/>
            <person name="Kohara Y."/>
            <person name="Fujiyama A."/>
            <person name="Anterola A."/>
            <person name="Aoki S."/>
            <person name="Ashton N."/>
            <person name="Barbazuk W.B."/>
            <person name="Barker E."/>
            <person name="Bennetzen J."/>
            <person name="Bezanilla M."/>
            <person name="Blankenship R."/>
            <person name="Cho S.H."/>
            <person name="Dutcher S."/>
            <person name="Estelle M."/>
            <person name="Fawcett J.A."/>
            <person name="Gundlach H."/>
            <person name="Hanada K."/>
            <person name="Heyl A."/>
            <person name="Hicks K.A."/>
            <person name="Hugh J."/>
            <person name="Lohr M."/>
            <person name="Mayer K."/>
            <person name="Melkozernov A."/>
            <person name="Murata T."/>
            <person name="Nelson D."/>
            <person name="Pils B."/>
            <person name="Prigge M."/>
            <person name="Reiss B."/>
            <person name="Renner T."/>
            <person name="Rombauts S."/>
            <person name="Rushton P."/>
            <person name="Sanderfoot A."/>
            <person name="Schween G."/>
            <person name="Shiu S.-H."/>
            <person name="Stueber K."/>
            <person name="Theodoulou F.L."/>
            <person name="Tu H."/>
            <person name="Van de Peer Y."/>
            <person name="Verrier P.J."/>
            <person name="Waters E."/>
            <person name="Wood A."/>
            <person name="Yang L."/>
            <person name="Cove D."/>
            <person name="Cuming A."/>
            <person name="Hasebe M."/>
            <person name="Lucas S."/>
            <person name="Mishler D.B."/>
            <person name="Reski R."/>
            <person name="Grigoriev I."/>
            <person name="Quatrano R.S."/>
            <person name="Boore J.L."/>
        </authorList>
    </citation>
    <scope>NUCLEOTIDE SEQUENCE [LARGE SCALE GENOMIC DNA]</scope>
    <source>
        <strain evidence="4 5">cv. Gransden 2004</strain>
    </source>
</reference>
<dbReference type="Proteomes" id="UP000006727">
    <property type="component" value="Chromosome 2"/>
</dbReference>
<keyword evidence="5" id="KW-1185">Reference proteome</keyword>
<dbReference type="OrthoDB" id="1932652at2759"/>
<feature type="region of interest" description="Disordered" evidence="1">
    <location>
        <begin position="195"/>
        <end position="219"/>
    </location>
</feature>
<reference evidence="3 5" key="2">
    <citation type="journal article" date="2018" name="Plant J.">
        <title>The Physcomitrella patens chromosome-scale assembly reveals moss genome structure and evolution.</title>
        <authorList>
            <person name="Lang D."/>
            <person name="Ullrich K.K."/>
            <person name="Murat F."/>
            <person name="Fuchs J."/>
            <person name="Jenkins J."/>
            <person name="Haas F.B."/>
            <person name="Piednoel M."/>
            <person name="Gundlach H."/>
            <person name="Van Bel M."/>
            <person name="Meyberg R."/>
            <person name="Vives C."/>
            <person name="Morata J."/>
            <person name="Symeonidi A."/>
            <person name="Hiss M."/>
            <person name="Muchero W."/>
            <person name="Kamisugi Y."/>
            <person name="Saleh O."/>
            <person name="Blanc G."/>
            <person name="Decker E.L."/>
            <person name="van Gessel N."/>
            <person name="Grimwood J."/>
            <person name="Hayes R.D."/>
            <person name="Graham S.W."/>
            <person name="Gunter L.E."/>
            <person name="McDaniel S.F."/>
            <person name="Hoernstein S.N.W."/>
            <person name="Larsson A."/>
            <person name="Li F.W."/>
            <person name="Perroud P.F."/>
            <person name="Phillips J."/>
            <person name="Ranjan P."/>
            <person name="Rokshar D.S."/>
            <person name="Rothfels C.J."/>
            <person name="Schneider L."/>
            <person name="Shu S."/>
            <person name="Stevenson D.W."/>
            <person name="Thummler F."/>
            <person name="Tillich M."/>
            <person name="Villarreal Aguilar J.C."/>
            <person name="Widiez T."/>
            <person name="Wong G.K."/>
            <person name="Wymore A."/>
            <person name="Zhang Y."/>
            <person name="Zimmer A.D."/>
            <person name="Quatrano R.S."/>
            <person name="Mayer K.F.X."/>
            <person name="Goodstein D."/>
            <person name="Casacuberta J.M."/>
            <person name="Vandepoele K."/>
            <person name="Reski R."/>
            <person name="Cuming A.C."/>
            <person name="Tuskan G.A."/>
            <person name="Maumus F."/>
            <person name="Salse J."/>
            <person name="Schmutz J."/>
            <person name="Rensing S.A."/>
        </authorList>
    </citation>
    <scope>NUCLEOTIDE SEQUENCE [LARGE SCALE GENOMIC DNA]</scope>
    <source>
        <strain evidence="4 5">cv. Gransden 2004</strain>
    </source>
</reference>
<name>A0A2K1L4F0_PHYPA</name>
<sequence length="262" mass="29159">MSLVSRSLSFNPCRILPFSSGFRRDCGGSCFSNVLRNHRLARTQHALSTNVVSAELVGDQWEPYPSPGVVEVSTTGFQMTAPQLKDTQTNVALNEAAPAVGSVFAEGSTKEVTLLEDPVGFVRYRWDKKLQYARKALAPLEESVAPSPYSPTQGDDVVVFFLVSMALIFLFWVGNYLAPTWIFKETVFRNASQNSDDNFEEYGQDDKPSTAKEDEVDPADLIQLPPNLRAFTPAAVAGFKAGRQKAREEEEERRRKKSGKRK</sequence>
<feature type="compositionally biased region" description="Basic and acidic residues" evidence="1">
    <location>
        <begin position="204"/>
        <end position="213"/>
    </location>
</feature>
<reference evidence="4" key="3">
    <citation type="submission" date="2020-12" db="UniProtKB">
        <authorList>
            <consortium name="EnsemblPlants"/>
        </authorList>
    </citation>
    <scope>IDENTIFICATION</scope>
</reference>